<feature type="compositionally biased region" description="Polar residues" evidence="1">
    <location>
        <begin position="1"/>
        <end position="28"/>
    </location>
</feature>
<reference evidence="2" key="1">
    <citation type="submission" date="2014-09" db="EMBL/GenBank/DDBJ databases">
        <authorList>
            <person name="Magalhaes I.L.F."/>
            <person name="Oliveira U."/>
            <person name="Santos F.R."/>
            <person name="Vidigal T.H.D.A."/>
            <person name="Brescovit A.D."/>
            <person name="Santos A.J."/>
        </authorList>
    </citation>
    <scope>NUCLEOTIDE SEQUENCE</scope>
    <source>
        <tissue evidence="2">Shoot tissue taken approximately 20 cm above the soil surface</tissue>
    </source>
</reference>
<sequence length="54" mass="5905">MPTTPAPTNDINDENSTILGSKISTSMDGSRFPSHLKTVAPTRQKPKVKCQYIT</sequence>
<feature type="region of interest" description="Disordered" evidence="1">
    <location>
        <begin position="1"/>
        <end position="31"/>
    </location>
</feature>
<reference evidence="2" key="2">
    <citation type="journal article" date="2015" name="Data Brief">
        <title>Shoot transcriptome of the giant reed, Arundo donax.</title>
        <authorList>
            <person name="Barrero R.A."/>
            <person name="Guerrero F.D."/>
            <person name="Moolhuijzen P."/>
            <person name="Goolsby J.A."/>
            <person name="Tidwell J."/>
            <person name="Bellgard S.E."/>
            <person name="Bellgard M.I."/>
        </authorList>
    </citation>
    <scope>NUCLEOTIDE SEQUENCE</scope>
    <source>
        <tissue evidence="2">Shoot tissue taken approximately 20 cm above the soil surface</tissue>
    </source>
</reference>
<dbReference type="AlphaFoldDB" id="A0A0A8Y6F0"/>
<proteinExistence type="predicted"/>
<dbReference type="EMBL" id="GBRH01276271">
    <property type="protein sequence ID" value="JAD21624.1"/>
    <property type="molecule type" value="Transcribed_RNA"/>
</dbReference>
<organism evidence="2">
    <name type="scientific">Arundo donax</name>
    <name type="common">Giant reed</name>
    <name type="synonym">Donax arundinaceus</name>
    <dbReference type="NCBI Taxonomy" id="35708"/>
    <lineage>
        <taxon>Eukaryota</taxon>
        <taxon>Viridiplantae</taxon>
        <taxon>Streptophyta</taxon>
        <taxon>Embryophyta</taxon>
        <taxon>Tracheophyta</taxon>
        <taxon>Spermatophyta</taxon>
        <taxon>Magnoliopsida</taxon>
        <taxon>Liliopsida</taxon>
        <taxon>Poales</taxon>
        <taxon>Poaceae</taxon>
        <taxon>PACMAD clade</taxon>
        <taxon>Arundinoideae</taxon>
        <taxon>Arundineae</taxon>
        <taxon>Arundo</taxon>
    </lineage>
</organism>
<evidence type="ECO:0000313" key="2">
    <source>
        <dbReference type="EMBL" id="JAD21624.1"/>
    </source>
</evidence>
<protein>
    <submittedName>
        <fullName evidence="2">Uncharacterized protein</fullName>
    </submittedName>
</protein>
<name>A0A0A8Y6F0_ARUDO</name>
<evidence type="ECO:0000256" key="1">
    <source>
        <dbReference type="SAM" id="MobiDB-lite"/>
    </source>
</evidence>
<accession>A0A0A8Y6F0</accession>